<keyword evidence="1" id="KW-0812">Transmembrane</keyword>
<dbReference type="Proteomes" id="UP000071561">
    <property type="component" value="Chromosome"/>
</dbReference>
<keyword evidence="1" id="KW-0472">Membrane</keyword>
<proteinExistence type="predicted"/>
<dbReference type="PATRIC" id="fig|188932.3.peg.3276"/>
<dbReference type="EMBL" id="CP014504">
    <property type="protein sequence ID" value="AMQ00016.1"/>
    <property type="molecule type" value="Genomic_DNA"/>
</dbReference>
<sequence precursor="true">MLFFNINLDGLLFLENFVTRIKKSLFVFVPIIFGLLGIVVFINSLSTPPGRKGYLVGAFVGVVLIVKIFIIRGIQLLSIVRYTITEIKLTNDKVIFVCSKGLKGQKYNFETTKDKILINEELNPKMAFKDDKIFTFKFDGNKRLYFVPSFWDNQEEIIQLLKPKNV</sequence>
<evidence type="ECO:0000313" key="3">
    <source>
        <dbReference type="Proteomes" id="UP000071561"/>
    </source>
</evidence>
<keyword evidence="1" id="KW-1133">Transmembrane helix</keyword>
<gene>
    <name evidence="2" type="ORF">AY601_3144</name>
</gene>
<reference evidence="2 3" key="1">
    <citation type="submission" date="2016-03" db="EMBL/GenBank/DDBJ databases">
        <title>Complete genome sequence of Pedobacter cryoconitis PAMC 27485.</title>
        <authorList>
            <person name="Lee J."/>
            <person name="Kim O.-S."/>
        </authorList>
    </citation>
    <scope>NUCLEOTIDE SEQUENCE [LARGE SCALE GENOMIC DNA]</scope>
    <source>
        <strain evidence="2 3">PAMC 27485</strain>
    </source>
</reference>
<feature type="transmembrane region" description="Helical" evidence="1">
    <location>
        <begin position="54"/>
        <end position="74"/>
    </location>
</feature>
<name>A0A127VF88_9SPHI</name>
<accession>A0A127VF88</accession>
<keyword evidence="3" id="KW-1185">Reference proteome</keyword>
<feature type="transmembrane region" description="Helical" evidence="1">
    <location>
        <begin position="25"/>
        <end position="42"/>
    </location>
</feature>
<dbReference type="KEGG" id="pcm:AY601_3144"/>
<protein>
    <submittedName>
        <fullName evidence="2">Uncharacterized protein</fullName>
    </submittedName>
</protein>
<dbReference type="RefSeq" id="WP_068402668.1">
    <property type="nucleotide sequence ID" value="NZ_CP014504.1"/>
</dbReference>
<organism evidence="2 3">
    <name type="scientific">Pedobacter cryoconitis</name>
    <dbReference type="NCBI Taxonomy" id="188932"/>
    <lineage>
        <taxon>Bacteria</taxon>
        <taxon>Pseudomonadati</taxon>
        <taxon>Bacteroidota</taxon>
        <taxon>Sphingobacteriia</taxon>
        <taxon>Sphingobacteriales</taxon>
        <taxon>Sphingobacteriaceae</taxon>
        <taxon>Pedobacter</taxon>
    </lineage>
</organism>
<evidence type="ECO:0000313" key="2">
    <source>
        <dbReference type="EMBL" id="AMQ00016.1"/>
    </source>
</evidence>
<dbReference type="AlphaFoldDB" id="A0A127VF88"/>
<evidence type="ECO:0000256" key="1">
    <source>
        <dbReference type="SAM" id="Phobius"/>
    </source>
</evidence>